<dbReference type="InterPro" id="IPR020922">
    <property type="entry name" value="dITP/XTP_pyrophosphatase"/>
</dbReference>
<accession>A0A124FXL5</accession>
<evidence type="ECO:0000256" key="2">
    <source>
        <dbReference type="ARBA" id="ARBA00011738"/>
    </source>
</evidence>
<sequence>MKKIVFATNNRHKLEEIRKITKGTLEILSLSDIGCHEEIEETGSTLDENAIIKATYVHERYGYDCFADDTGLEVEALGGAPGVYSARYAGEACQAEDNMRKLLAQMEHKENRKAQFRTVIALCCNGEQHLFEGVIRGTITRVKRGSDGFGYDPVFMPEGYDRTFAELGDEAKNQISHRSLATEKMVQYLLDRFQTVNPR</sequence>
<evidence type="ECO:0000313" key="13">
    <source>
        <dbReference type="Proteomes" id="UP000053860"/>
    </source>
</evidence>
<reference evidence="13" key="1">
    <citation type="journal article" date="2015" name="MBio">
        <title>Genome-Resolved Metagenomic Analysis Reveals Roles for Candidate Phyla and Other Microbial Community Members in Biogeochemical Transformations in Oil Reservoirs.</title>
        <authorList>
            <person name="Hu P."/>
            <person name="Tom L."/>
            <person name="Singh A."/>
            <person name="Thomas B.C."/>
            <person name="Baker B.J."/>
            <person name="Piceno Y.M."/>
            <person name="Andersen G.L."/>
            <person name="Banfield J.F."/>
        </authorList>
    </citation>
    <scope>NUCLEOTIDE SEQUENCE [LARGE SCALE GENOMIC DNA]</scope>
</reference>
<dbReference type="GO" id="GO:0017111">
    <property type="term" value="F:ribonucleoside triphosphate phosphatase activity"/>
    <property type="evidence" value="ECO:0007669"/>
    <property type="project" value="InterPro"/>
</dbReference>
<dbReference type="EMBL" id="LGGN01000035">
    <property type="protein sequence ID" value="KUK78412.1"/>
    <property type="molecule type" value="Genomic_DNA"/>
</dbReference>
<dbReference type="GO" id="GO:0009117">
    <property type="term" value="P:nucleotide metabolic process"/>
    <property type="evidence" value="ECO:0007669"/>
    <property type="project" value="UniProtKB-KW"/>
</dbReference>
<evidence type="ECO:0000256" key="7">
    <source>
        <dbReference type="ARBA" id="ARBA00023080"/>
    </source>
</evidence>
<comment type="cofactor">
    <cofactor evidence="10">
        <name>Mg(2+)</name>
        <dbReference type="ChEBI" id="CHEBI:18420"/>
    </cofactor>
    <text evidence="10">Binds 1 Mg(2+) ion per subunit.</text>
</comment>
<keyword evidence="3 10" id="KW-0479">Metal-binding</keyword>
<feature type="binding site" evidence="10">
    <location>
        <position position="172"/>
    </location>
    <ligand>
        <name>substrate</name>
    </ligand>
</feature>
<dbReference type="InterPro" id="IPR002637">
    <property type="entry name" value="RdgB/HAM1"/>
</dbReference>
<protein>
    <recommendedName>
        <fullName evidence="10">dITP/XTP pyrophosphatase</fullName>
        <ecNumber evidence="10">3.6.1.66</ecNumber>
    </recommendedName>
    <alternativeName>
        <fullName evidence="10">Non-canonical purine NTP pyrophosphatase</fullName>
    </alternativeName>
    <alternativeName>
        <fullName evidence="10">Non-standard purine NTP pyrophosphatase</fullName>
    </alternativeName>
    <alternativeName>
        <fullName evidence="10">Nucleoside-triphosphate diphosphatase</fullName>
    </alternativeName>
    <alternativeName>
        <fullName evidence="10">Nucleoside-triphosphate pyrophosphatase</fullName>
        <shortName evidence="10">NTPase</shortName>
    </alternativeName>
</protein>
<comment type="similarity">
    <text evidence="1 10 11">Belongs to the HAM1 NTPase family.</text>
</comment>
<dbReference type="Pfam" id="PF01725">
    <property type="entry name" value="Ham1p_like"/>
    <property type="match status" value="1"/>
</dbReference>
<evidence type="ECO:0000256" key="9">
    <source>
        <dbReference type="ARBA" id="ARBA00052017"/>
    </source>
</evidence>
<feature type="binding site" evidence="10">
    <location>
        <position position="70"/>
    </location>
    <ligand>
        <name>substrate</name>
    </ligand>
</feature>
<dbReference type="GO" id="GO:0046872">
    <property type="term" value="F:metal ion binding"/>
    <property type="evidence" value="ECO:0007669"/>
    <property type="project" value="UniProtKB-KW"/>
</dbReference>
<comment type="caution">
    <text evidence="12">The sequence shown here is derived from an EMBL/GenBank/DDBJ whole genome shotgun (WGS) entry which is preliminary data.</text>
</comment>
<evidence type="ECO:0000256" key="4">
    <source>
        <dbReference type="ARBA" id="ARBA00022741"/>
    </source>
</evidence>
<comment type="catalytic activity">
    <reaction evidence="8 10">
        <text>dITP + H2O = dIMP + diphosphate + H(+)</text>
        <dbReference type="Rhea" id="RHEA:28342"/>
        <dbReference type="ChEBI" id="CHEBI:15377"/>
        <dbReference type="ChEBI" id="CHEBI:15378"/>
        <dbReference type="ChEBI" id="CHEBI:33019"/>
        <dbReference type="ChEBI" id="CHEBI:61194"/>
        <dbReference type="ChEBI" id="CHEBI:61382"/>
        <dbReference type="EC" id="3.6.1.66"/>
    </reaction>
</comment>
<comment type="subunit">
    <text evidence="2 10">Homodimer.</text>
</comment>
<dbReference type="AlphaFoldDB" id="A0A124FXL5"/>
<dbReference type="EC" id="3.6.1.66" evidence="10"/>
<evidence type="ECO:0000256" key="1">
    <source>
        <dbReference type="ARBA" id="ARBA00008023"/>
    </source>
</evidence>
<feature type="binding site" evidence="10">
    <location>
        <begin position="177"/>
        <end position="178"/>
    </location>
    <ligand>
        <name>substrate</name>
    </ligand>
</feature>
<feature type="active site" description="Proton acceptor" evidence="10">
    <location>
        <position position="69"/>
    </location>
</feature>
<dbReference type="InterPro" id="IPR029001">
    <property type="entry name" value="ITPase-like_fam"/>
</dbReference>
<comment type="function">
    <text evidence="10">Pyrophosphatase that catalyzes the hydrolysis of nucleoside triphosphates to their monophosphate derivatives, with a high preference for the non-canonical purine nucleotides XTP (xanthosine triphosphate), dITP (deoxyinosine triphosphate) and ITP. Seems to function as a house-cleaning enzyme that removes non-canonical purine nucleotides from the nucleotide pool, thus preventing their incorporation into DNA/RNA and avoiding chromosomal lesions.</text>
</comment>
<gene>
    <name evidence="12" type="ORF">XD92_0326</name>
</gene>
<dbReference type="PATRIC" id="fig|294710.3.peg.557"/>
<dbReference type="NCBIfam" id="TIGR00042">
    <property type="entry name" value="RdgB/HAM1 family non-canonical purine NTP pyrophosphatase"/>
    <property type="match status" value="1"/>
</dbReference>
<feature type="binding site" evidence="10">
    <location>
        <position position="69"/>
    </location>
    <ligand>
        <name>Mg(2+)</name>
        <dbReference type="ChEBI" id="CHEBI:18420"/>
    </ligand>
</feature>
<feature type="binding site" evidence="10">
    <location>
        <begin position="8"/>
        <end position="13"/>
    </location>
    <ligand>
        <name>substrate</name>
    </ligand>
</feature>
<comment type="catalytic activity">
    <reaction evidence="10">
        <text>ITP + H2O = IMP + diphosphate + H(+)</text>
        <dbReference type="Rhea" id="RHEA:29399"/>
        <dbReference type="ChEBI" id="CHEBI:15377"/>
        <dbReference type="ChEBI" id="CHEBI:15378"/>
        <dbReference type="ChEBI" id="CHEBI:33019"/>
        <dbReference type="ChEBI" id="CHEBI:58053"/>
        <dbReference type="ChEBI" id="CHEBI:61402"/>
        <dbReference type="EC" id="3.6.1.66"/>
    </reaction>
</comment>
<proteinExistence type="inferred from homology"/>
<dbReference type="HAMAP" id="MF_01405">
    <property type="entry name" value="Non_canon_purine_NTPase"/>
    <property type="match status" value="1"/>
</dbReference>
<evidence type="ECO:0000256" key="3">
    <source>
        <dbReference type="ARBA" id="ARBA00022723"/>
    </source>
</evidence>
<feature type="binding site" evidence="10">
    <location>
        <begin position="149"/>
        <end position="152"/>
    </location>
    <ligand>
        <name>substrate</name>
    </ligand>
</feature>
<dbReference type="GO" id="GO:0036222">
    <property type="term" value="F:XTP diphosphatase activity"/>
    <property type="evidence" value="ECO:0007669"/>
    <property type="project" value="UniProtKB-UniRule"/>
</dbReference>
<keyword evidence="7 10" id="KW-0546">Nucleotide metabolism</keyword>
<dbReference type="Proteomes" id="UP000053860">
    <property type="component" value="Unassembled WGS sequence"/>
</dbReference>
<dbReference type="GO" id="GO:0000166">
    <property type="term" value="F:nucleotide binding"/>
    <property type="evidence" value="ECO:0007669"/>
    <property type="project" value="UniProtKB-KW"/>
</dbReference>
<keyword evidence="5 10" id="KW-0378">Hydrolase</keyword>
<keyword evidence="4 10" id="KW-0547">Nucleotide-binding</keyword>
<dbReference type="Gene3D" id="3.90.950.10">
    <property type="match status" value="1"/>
</dbReference>
<keyword evidence="6 10" id="KW-0460">Magnesium</keyword>
<evidence type="ECO:0000313" key="12">
    <source>
        <dbReference type="EMBL" id="KUK78412.1"/>
    </source>
</evidence>
<dbReference type="SUPFAM" id="SSF52972">
    <property type="entry name" value="ITPase-like"/>
    <property type="match status" value="1"/>
</dbReference>
<dbReference type="NCBIfam" id="NF011398">
    <property type="entry name" value="PRK14823.1"/>
    <property type="match status" value="1"/>
</dbReference>
<evidence type="ECO:0000256" key="5">
    <source>
        <dbReference type="ARBA" id="ARBA00022801"/>
    </source>
</evidence>
<evidence type="ECO:0000256" key="11">
    <source>
        <dbReference type="RuleBase" id="RU003781"/>
    </source>
</evidence>
<dbReference type="CDD" id="cd00515">
    <property type="entry name" value="HAM1"/>
    <property type="match status" value="1"/>
</dbReference>
<feature type="binding site" evidence="10">
    <location>
        <position position="40"/>
    </location>
    <ligand>
        <name>Mg(2+)</name>
        <dbReference type="ChEBI" id="CHEBI:18420"/>
    </ligand>
</feature>
<dbReference type="GO" id="GO:0005829">
    <property type="term" value="C:cytosol"/>
    <property type="evidence" value="ECO:0007669"/>
    <property type="project" value="TreeGrafter"/>
</dbReference>
<dbReference type="GO" id="GO:0009146">
    <property type="term" value="P:purine nucleoside triphosphate catabolic process"/>
    <property type="evidence" value="ECO:0007669"/>
    <property type="project" value="UniProtKB-UniRule"/>
</dbReference>
<organism evidence="12 13">
    <name type="scientific">Proteiniphilum acetatigenes</name>
    <dbReference type="NCBI Taxonomy" id="294710"/>
    <lineage>
        <taxon>Bacteria</taxon>
        <taxon>Pseudomonadati</taxon>
        <taxon>Bacteroidota</taxon>
        <taxon>Bacteroidia</taxon>
        <taxon>Bacteroidales</taxon>
        <taxon>Dysgonomonadaceae</taxon>
        <taxon>Proteiniphilum</taxon>
    </lineage>
</organism>
<dbReference type="FunFam" id="3.90.950.10:FF:000001">
    <property type="entry name" value="dITP/XTP pyrophosphatase"/>
    <property type="match status" value="1"/>
</dbReference>
<comment type="catalytic activity">
    <reaction evidence="9 10">
        <text>XTP + H2O = XMP + diphosphate + H(+)</text>
        <dbReference type="Rhea" id="RHEA:28610"/>
        <dbReference type="ChEBI" id="CHEBI:15377"/>
        <dbReference type="ChEBI" id="CHEBI:15378"/>
        <dbReference type="ChEBI" id="CHEBI:33019"/>
        <dbReference type="ChEBI" id="CHEBI:57464"/>
        <dbReference type="ChEBI" id="CHEBI:61314"/>
        <dbReference type="EC" id="3.6.1.66"/>
    </reaction>
</comment>
<name>A0A124FXL5_9BACT</name>
<evidence type="ECO:0000256" key="10">
    <source>
        <dbReference type="HAMAP-Rule" id="MF_01405"/>
    </source>
</evidence>
<dbReference type="PANTHER" id="PTHR11067">
    <property type="entry name" value="INOSINE TRIPHOSPHATE PYROPHOSPHATASE/HAM1 PROTEIN"/>
    <property type="match status" value="1"/>
</dbReference>
<evidence type="ECO:0000256" key="8">
    <source>
        <dbReference type="ARBA" id="ARBA00051875"/>
    </source>
</evidence>
<dbReference type="GO" id="GO:0035870">
    <property type="term" value="F:dITP diphosphatase activity"/>
    <property type="evidence" value="ECO:0007669"/>
    <property type="project" value="UniProtKB-UniRule"/>
</dbReference>
<dbReference type="PANTHER" id="PTHR11067:SF9">
    <property type="entry name" value="INOSINE TRIPHOSPHATE PYROPHOSPHATASE"/>
    <property type="match status" value="1"/>
</dbReference>
<evidence type="ECO:0000256" key="6">
    <source>
        <dbReference type="ARBA" id="ARBA00022842"/>
    </source>
</evidence>
<dbReference type="GO" id="GO:0036220">
    <property type="term" value="F:ITP diphosphatase activity"/>
    <property type="evidence" value="ECO:0007669"/>
    <property type="project" value="UniProtKB-UniRule"/>
</dbReference>